<feature type="signal peptide" evidence="1">
    <location>
        <begin position="1"/>
        <end position="30"/>
    </location>
</feature>
<evidence type="ECO:0008006" key="4">
    <source>
        <dbReference type="Google" id="ProtNLM"/>
    </source>
</evidence>
<proteinExistence type="predicted"/>
<gene>
    <name evidence="2" type="ORF">CKO40_11855</name>
</gene>
<dbReference type="AlphaFoldDB" id="A0AAJ0XAU9"/>
<reference evidence="2" key="2">
    <citation type="journal article" date="2020" name="Microorganisms">
        <title>Osmotic Adaptation and Compatible Solute Biosynthesis of Phototrophic Bacteria as Revealed from Genome Analyses.</title>
        <authorList>
            <person name="Imhoff J.F."/>
            <person name="Rahn T."/>
            <person name="Kunzel S."/>
            <person name="Keller A."/>
            <person name="Neulinger S.C."/>
        </authorList>
    </citation>
    <scope>NUCLEOTIDE SEQUENCE</scope>
    <source>
        <strain evidence="2">DSM 11080</strain>
    </source>
</reference>
<name>A0AAJ0XAU9_9GAMM</name>
<protein>
    <recommendedName>
        <fullName evidence="4">Carboxypeptidase regulatory-like domain-containing protein</fullName>
    </recommendedName>
</protein>
<evidence type="ECO:0000256" key="1">
    <source>
        <dbReference type="SAM" id="SignalP"/>
    </source>
</evidence>
<dbReference type="EMBL" id="NRSJ01000020">
    <property type="protein sequence ID" value="MBK1705217.1"/>
    <property type="molecule type" value="Genomic_DNA"/>
</dbReference>
<reference evidence="2" key="1">
    <citation type="submission" date="2017-08" db="EMBL/GenBank/DDBJ databases">
        <authorList>
            <person name="Imhoff J.F."/>
            <person name="Rahn T."/>
            <person name="Kuenzel S."/>
            <person name="Neulinger S.C."/>
        </authorList>
    </citation>
    <scope>NUCLEOTIDE SEQUENCE</scope>
    <source>
        <strain evidence="2">DSM 11080</strain>
    </source>
</reference>
<organism evidence="2 3">
    <name type="scientific">Halochromatium glycolicum</name>
    <dbReference type="NCBI Taxonomy" id="85075"/>
    <lineage>
        <taxon>Bacteria</taxon>
        <taxon>Pseudomonadati</taxon>
        <taxon>Pseudomonadota</taxon>
        <taxon>Gammaproteobacteria</taxon>
        <taxon>Chromatiales</taxon>
        <taxon>Chromatiaceae</taxon>
        <taxon>Halochromatium</taxon>
    </lineage>
</organism>
<dbReference type="RefSeq" id="WP_200346432.1">
    <property type="nucleotide sequence ID" value="NZ_NRSJ01000020.1"/>
</dbReference>
<comment type="caution">
    <text evidence="2">The sequence shown here is derived from an EMBL/GenBank/DDBJ whole genome shotgun (WGS) entry which is preliminary data.</text>
</comment>
<dbReference type="Proteomes" id="UP001296776">
    <property type="component" value="Unassembled WGS sequence"/>
</dbReference>
<accession>A0AAJ0XAU9</accession>
<feature type="chain" id="PRO_5042527475" description="Carboxypeptidase regulatory-like domain-containing protein" evidence="1">
    <location>
        <begin position="31"/>
        <end position="164"/>
    </location>
</feature>
<keyword evidence="3" id="KW-1185">Reference proteome</keyword>
<keyword evidence="1" id="KW-0732">Signal</keyword>
<evidence type="ECO:0000313" key="2">
    <source>
        <dbReference type="EMBL" id="MBK1705217.1"/>
    </source>
</evidence>
<sequence length="164" mass="17644">MTKRSMTKQFRRIAVLAIVMSFGGAGLAQAAEATMTEKEDPSDQGTYLGTPWVSGGVGESAREELMEEYDDYNLKLEFAVADGNYLADVAVNITTPDGTPVLRAFSTGPWLMTKLPAGRYEVSVNGFEKTFVQQVDVPSAGMETVIFNGWTKAGVAEATPGPSY</sequence>
<evidence type="ECO:0000313" key="3">
    <source>
        <dbReference type="Proteomes" id="UP001296776"/>
    </source>
</evidence>